<keyword evidence="6" id="KW-0067">ATP-binding</keyword>
<protein>
    <recommendedName>
        <fullName evidence="1">non-specific serine/threonine protein kinase</fullName>
        <ecNumber evidence="1">2.7.11.1</ecNumber>
    </recommendedName>
</protein>
<comment type="caution">
    <text evidence="12">The sequence shown here is derived from an EMBL/GenBank/DDBJ whole genome shotgun (WGS) entry which is preliminary data.</text>
</comment>
<evidence type="ECO:0000256" key="1">
    <source>
        <dbReference type="ARBA" id="ARBA00012513"/>
    </source>
</evidence>
<dbReference type="SMART" id="SM00220">
    <property type="entry name" value="S_TKc"/>
    <property type="match status" value="1"/>
</dbReference>
<evidence type="ECO:0000256" key="5">
    <source>
        <dbReference type="ARBA" id="ARBA00022777"/>
    </source>
</evidence>
<dbReference type="EMBL" id="JAACFV010000110">
    <property type="protein sequence ID" value="KAF7505427.1"/>
    <property type="molecule type" value="Genomic_DNA"/>
</dbReference>
<feature type="region of interest" description="Disordered" evidence="9">
    <location>
        <begin position="628"/>
        <end position="652"/>
    </location>
</feature>
<evidence type="ECO:0000256" key="10">
    <source>
        <dbReference type="SAM" id="Phobius"/>
    </source>
</evidence>
<dbReference type="PANTHER" id="PTHR43671">
    <property type="entry name" value="SERINE/THREONINE-PROTEIN KINASE NEK"/>
    <property type="match status" value="1"/>
</dbReference>
<sequence length="774" mass="87789">MPVDLPGSRLKRRARRKPSRHRIPTTEKLANSLHFLLSTLYRVAYHLTPLLLPTVFTFYRFAHYYAPPLLLTTQSNVLSTCLTRNTLFLSLLLNIFGTVGFCRLQLQKSELVTWFWRPHLLCLVDVSAVALAIAGALVIYPFPRNDEAIYAFRYYFAVRSSFATVADLVALSDACVQAKLILQLRLRKYHNAVNVCVYLLKSHLLPNLMIAVDNLLLEAYGFRRWLKEQVESGQDAPSVLSNMSKGGKLVRYLGKGSLFEVHEMQAFFFDIFARKSLRQNFAPDEPITRTEAEEILRKEAAIWKHLQRHPHHHIAKLRADHTASSPPFLDFYPVGEMDLNGFLTRDLTNSSKKSILKKQLMGWFGCLKSTMQHLHDQAHVLHNDIKAKNFILTRDHPQLIDFSTSLILTPESGFTCSERTNNSPLFMAPEWHTRESQGFAADIFALGLLYLYMLTALCGGHLTRLEKGKDLPADNSRPGHIRKKNPNQHFSNSNNIRWVIEDHLPSLQYKKVEELCSSEEFAAVQDLIKKMIDQDPLKRPSASEINLPSSFEAPCCSISNRTRSQQPPILNFNSSRCDVSRPPGHRASKLCNRVPNAIVEEAADMDEQHTKSALVSADWSSSFPYSETSTDVSLSSATPAQKEDESQLPAQHDGMTFSSQEVLTGLMHGQNEHLRILNRSSGGPWTTESRSIDRAYEERLASFEELLLQDDNSPDSIGFRTSVEDSGRRPVEPKRMSIPDFASCFENQFPGSCKRQIRAPTWPPDRPTRVESVL</sequence>
<dbReference type="PANTHER" id="PTHR43671:SF98">
    <property type="entry name" value="SERINE_THREONINE-PROTEIN KINASE NEK11"/>
    <property type="match status" value="1"/>
</dbReference>
<feature type="transmembrane region" description="Helical" evidence="10">
    <location>
        <begin position="86"/>
        <end position="106"/>
    </location>
</feature>
<evidence type="ECO:0000256" key="9">
    <source>
        <dbReference type="SAM" id="MobiDB-lite"/>
    </source>
</evidence>
<accession>A0A8H7ACX9</accession>
<gene>
    <name evidence="12" type="ORF">GJ744_000973</name>
</gene>
<evidence type="ECO:0000313" key="13">
    <source>
        <dbReference type="Proteomes" id="UP000606974"/>
    </source>
</evidence>
<dbReference type="InterPro" id="IPR050660">
    <property type="entry name" value="NEK_Ser/Thr_kinase"/>
</dbReference>
<feature type="transmembrane region" description="Helical" evidence="10">
    <location>
        <begin position="118"/>
        <end position="142"/>
    </location>
</feature>
<dbReference type="Gene3D" id="1.10.510.10">
    <property type="entry name" value="Transferase(Phosphotransferase) domain 1"/>
    <property type="match status" value="1"/>
</dbReference>
<keyword evidence="2" id="KW-0723">Serine/threonine-protein kinase</keyword>
<organism evidence="12 13">
    <name type="scientific">Endocarpon pusillum</name>
    <dbReference type="NCBI Taxonomy" id="364733"/>
    <lineage>
        <taxon>Eukaryota</taxon>
        <taxon>Fungi</taxon>
        <taxon>Dikarya</taxon>
        <taxon>Ascomycota</taxon>
        <taxon>Pezizomycotina</taxon>
        <taxon>Eurotiomycetes</taxon>
        <taxon>Chaetothyriomycetidae</taxon>
        <taxon>Verrucariales</taxon>
        <taxon>Verrucariaceae</taxon>
        <taxon>Endocarpon</taxon>
    </lineage>
</organism>
<evidence type="ECO:0000259" key="11">
    <source>
        <dbReference type="PROSITE" id="PS50011"/>
    </source>
</evidence>
<dbReference type="PROSITE" id="PS00108">
    <property type="entry name" value="PROTEIN_KINASE_ST"/>
    <property type="match status" value="1"/>
</dbReference>
<evidence type="ECO:0000256" key="7">
    <source>
        <dbReference type="ARBA" id="ARBA00047899"/>
    </source>
</evidence>
<feature type="region of interest" description="Disordered" evidence="9">
    <location>
        <begin position="1"/>
        <end position="21"/>
    </location>
</feature>
<keyword evidence="3" id="KW-0808">Transferase</keyword>
<dbReference type="AlphaFoldDB" id="A0A8H7ACX9"/>
<dbReference type="Proteomes" id="UP000606974">
    <property type="component" value="Unassembled WGS sequence"/>
</dbReference>
<dbReference type="CDD" id="cd00180">
    <property type="entry name" value="PKc"/>
    <property type="match status" value="1"/>
</dbReference>
<feature type="compositionally biased region" description="Polar residues" evidence="9">
    <location>
        <begin position="628"/>
        <end position="639"/>
    </location>
</feature>
<name>A0A8H7ACX9_9EURO</name>
<keyword evidence="10" id="KW-0812">Transmembrane</keyword>
<evidence type="ECO:0000256" key="8">
    <source>
        <dbReference type="ARBA" id="ARBA00048679"/>
    </source>
</evidence>
<dbReference type="InterPro" id="IPR000719">
    <property type="entry name" value="Prot_kinase_dom"/>
</dbReference>
<evidence type="ECO:0000313" key="12">
    <source>
        <dbReference type="EMBL" id="KAF7505427.1"/>
    </source>
</evidence>
<dbReference type="EC" id="2.7.11.1" evidence="1"/>
<keyword evidence="13" id="KW-1185">Reference proteome</keyword>
<keyword evidence="10" id="KW-0472">Membrane</keyword>
<keyword evidence="4" id="KW-0547">Nucleotide-binding</keyword>
<evidence type="ECO:0000256" key="6">
    <source>
        <dbReference type="ARBA" id="ARBA00022840"/>
    </source>
</evidence>
<dbReference type="InterPro" id="IPR008271">
    <property type="entry name" value="Ser/Thr_kinase_AS"/>
</dbReference>
<dbReference type="GO" id="GO:0004674">
    <property type="term" value="F:protein serine/threonine kinase activity"/>
    <property type="evidence" value="ECO:0007669"/>
    <property type="project" value="UniProtKB-KW"/>
</dbReference>
<keyword evidence="10" id="KW-1133">Transmembrane helix</keyword>
<evidence type="ECO:0000256" key="3">
    <source>
        <dbReference type="ARBA" id="ARBA00022679"/>
    </source>
</evidence>
<dbReference type="GO" id="GO:0005524">
    <property type="term" value="F:ATP binding"/>
    <property type="evidence" value="ECO:0007669"/>
    <property type="project" value="UniProtKB-KW"/>
</dbReference>
<dbReference type="OrthoDB" id="5422826at2759"/>
<reference evidence="12" key="1">
    <citation type="submission" date="2020-02" db="EMBL/GenBank/DDBJ databases">
        <authorList>
            <person name="Palmer J.M."/>
        </authorList>
    </citation>
    <scope>NUCLEOTIDE SEQUENCE</scope>
    <source>
        <strain evidence="12">EPUS1.4</strain>
        <tissue evidence="12">Thallus</tissue>
    </source>
</reference>
<feature type="domain" description="Protein kinase" evidence="11">
    <location>
        <begin position="247"/>
        <end position="552"/>
    </location>
</feature>
<evidence type="ECO:0000256" key="4">
    <source>
        <dbReference type="ARBA" id="ARBA00022741"/>
    </source>
</evidence>
<feature type="transmembrane region" description="Helical" evidence="10">
    <location>
        <begin position="43"/>
        <end position="66"/>
    </location>
</feature>
<comment type="catalytic activity">
    <reaction evidence="8">
        <text>L-seryl-[protein] + ATP = O-phospho-L-seryl-[protein] + ADP + H(+)</text>
        <dbReference type="Rhea" id="RHEA:17989"/>
        <dbReference type="Rhea" id="RHEA-COMP:9863"/>
        <dbReference type="Rhea" id="RHEA-COMP:11604"/>
        <dbReference type="ChEBI" id="CHEBI:15378"/>
        <dbReference type="ChEBI" id="CHEBI:29999"/>
        <dbReference type="ChEBI" id="CHEBI:30616"/>
        <dbReference type="ChEBI" id="CHEBI:83421"/>
        <dbReference type="ChEBI" id="CHEBI:456216"/>
        <dbReference type="EC" id="2.7.11.1"/>
    </reaction>
</comment>
<dbReference type="InterPro" id="IPR011009">
    <property type="entry name" value="Kinase-like_dom_sf"/>
</dbReference>
<dbReference type="PROSITE" id="PS50011">
    <property type="entry name" value="PROTEIN_KINASE_DOM"/>
    <property type="match status" value="1"/>
</dbReference>
<feature type="compositionally biased region" description="Basic residues" evidence="9">
    <location>
        <begin position="9"/>
        <end position="21"/>
    </location>
</feature>
<comment type="catalytic activity">
    <reaction evidence="7">
        <text>L-threonyl-[protein] + ATP = O-phospho-L-threonyl-[protein] + ADP + H(+)</text>
        <dbReference type="Rhea" id="RHEA:46608"/>
        <dbReference type="Rhea" id="RHEA-COMP:11060"/>
        <dbReference type="Rhea" id="RHEA-COMP:11605"/>
        <dbReference type="ChEBI" id="CHEBI:15378"/>
        <dbReference type="ChEBI" id="CHEBI:30013"/>
        <dbReference type="ChEBI" id="CHEBI:30616"/>
        <dbReference type="ChEBI" id="CHEBI:61977"/>
        <dbReference type="ChEBI" id="CHEBI:456216"/>
        <dbReference type="EC" id="2.7.11.1"/>
    </reaction>
</comment>
<evidence type="ECO:0000256" key="2">
    <source>
        <dbReference type="ARBA" id="ARBA00022527"/>
    </source>
</evidence>
<dbReference type="SUPFAM" id="SSF56112">
    <property type="entry name" value="Protein kinase-like (PK-like)"/>
    <property type="match status" value="1"/>
</dbReference>
<dbReference type="Pfam" id="PF00069">
    <property type="entry name" value="Pkinase"/>
    <property type="match status" value="1"/>
</dbReference>
<proteinExistence type="predicted"/>
<keyword evidence="5" id="KW-0418">Kinase</keyword>